<dbReference type="SUPFAM" id="SSF46689">
    <property type="entry name" value="Homeodomain-like"/>
    <property type="match status" value="2"/>
</dbReference>
<keyword evidence="1" id="KW-0805">Transcription regulation</keyword>
<dbReference type="Gene3D" id="3.40.50.2300">
    <property type="match status" value="1"/>
</dbReference>
<keyword evidence="9" id="KW-1185">Reference proteome</keyword>
<dbReference type="SMART" id="SM00342">
    <property type="entry name" value="HTH_ARAC"/>
    <property type="match status" value="1"/>
</dbReference>
<evidence type="ECO:0000256" key="3">
    <source>
        <dbReference type="ARBA" id="ARBA00023163"/>
    </source>
</evidence>
<dbReference type="Gene3D" id="1.10.10.60">
    <property type="entry name" value="Homeodomain-like"/>
    <property type="match status" value="2"/>
</dbReference>
<dbReference type="PROSITE" id="PS00041">
    <property type="entry name" value="HTH_ARAC_FAMILY_1"/>
    <property type="match status" value="1"/>
</dbReference>
<dbReference type="SUPFAM" id="SSF52172">
    <property type="entry name" value="CheY-like"/>
    <property type="match status" value="1"/>
</dbReference>
<organism evidence="8 9">
    <name type="scientific">Cohnella candidum</name>
    <dbReference type="NCBI Taxonomy" id="2674991"/>
    <lineage>
        <taxon>Bacteria</taxon>
        <taxon>Bacillati</taxon>
        <taxon>Bacillota</taxon>
        <taxon>Bacilli</taxon>
        <taxon>Bacillales</taxon>
        <taxon>Paenibacillaceae</taxon>
        <taxon>Cohnella</taxon>
    </lineage>
</organism>
<dbReference type="InterPro" id="IPR018060">
    <property type="entry name" value="HTH_AraC"/>
</dbReference>
<dbReference type="PANTHER" id="PTHR43280">
    <property type="entry name" value="ARAC-FAMILY TRANSCRIPTIONAL REGULATOR"/>
    <property type="match status" value="1"/>
</dbReference>
<dbReference type="InterPro" id="IPR001789">
    <property type="entry name" value="Sig_transdc_resp-reg_receiver"/>
</dbReference>
<evidence type="ECO:0000313" key="8">
    <source>
        <dbReference type="EMBL" id="AYQ75376.1"/>
    </source>
</evidence>
<dbReference type="AlphaFoldDB" id="A0A3G3K4D7"/>
<dbReference type="EMBL" id="CP033433">
    <property type="protein sequence ID" value="AYQ75376.1"/>
    <property type="molecule type" value="Genomic_DNA"/>
</dbReference>
<keyword evidence="4" id="KW-0597">Phosphoprotein</keyword>
<dbReference type="Pfam" id="PF00072">
    <property type="entry name" value="Response_reg"/>
    <property type="match status" value="1"/>
</dbReference>
<reference evidence="8 9" key="1">
    <citation type="submission" date="2018-10" db="EMBL/GenBank/DDBJ databases">
        <title>Genome Sequence of Cohnella sp.</title>
        <authorList>
            <person name="Srinivasan S."/>
            <person name="Kim M.K."/>
        </authorList>
    </citation>
    <scope>NUCLEOTIDE SEQUENCE [LARGE SCALE GENOMIC DNA]</scope>
    <source>
        <strain evidence="8 9">18JY8-7</strain>
    </source>
</reference>
<sequence length="538" mass="61085">MLTMLVVDDEIYALRGITQGIDWGDLPFTDILEARDAAEAKRVLESRQVDLVVSDIEMPGDNGLELLRWIHANRPDTLTVFQTGHARFDYAREALQLGCFDYVLKPVDHDLLKDIVSRAVTEIQTRRQRQAFEETLATYRSQWAAQLPILVERFWQDLLAERIPLAPERLNRQLESYGIPFRADGRVLPVLLSVEEWSVELDARDESIMEYAVRKAAVEMIPGEHAGTALQDRGDLNLLLLLLGPDEQVDRQALLERCGQYVEACQSYFHSRLSCYVGQPVRVEELSASLDGLLQMERSNVTASQSVLDVSQGVEGAAVSGGAGALLPSFADWAVLLDNGAQEELQKQLEDAVRRLQEQAASRETLEQFRFGLLHLLYQTAHRKGVSVYESLTVTELNDPQVLRSPQLLLQWASRLIGKTAQAFQDRQKDTSAVIAKIHAYILENLEKDLNRDDIAKSVYRNPAYLSRLFRKETGLSLSEYITQQKIDRAKRMLTETNDKISNIAEGLGYYHFSYFAKLFKKMTGLSPQEYRKKHQTL</sequence>
<dbReference type="InterPro" id="IPR020449">
    <property type="entry name" value="Tscrpt_reg_AraC-type_HTH"/>
</dbReference>
<feature type="domain" description="Response regulatory" evidence="7">
    <location>
        <begin position="3"/>
        <end position="120"/>
    </location>
</feature>
<evidence type="ECO:0000256" key="5">
    <source>
        <dbReference type="SAM" id="Coils"/>
    </source>
</evidence>
<dbReference type="Pfam" id="PF12833">
    <property type="entry name" value="HTH_18"/>
    <property type="match status" value="1"/>
</dbReference>
<dbReference type="KEGG" id="coh:EAV92_24225"/>
<dbReference type="PANTHER" id="PTHR43280:SF2">
    <property type="entry name" value="HTH-TYPE TRANSCRIPTIONAL REGULATOR EXSA"/>
    <property type="match status" value="1"/>
</dbReference>
<keyword evidence="2" id="KW-0238">DNA-binding</keyword>
<dbReference type="PRINTS" id="PR00032">
    <property type="entry name" value="HTHARAC"/>
</dbReference>
<evidence type="ECO:0000313" key="9">
    <source>
        <dbReference type="Proteomes" id="UP000269097"/>
    </source>
</evidence>
<evidence type="ECO:0000256" key="1">
    <source>
        <dbReference type="ARBA" id="ARBA00023015"/>
    </source>
</evidence>
<dbReference type="GO" id="GO:0000160">
    <property type="term" value="P:phosphorelay signal transduction system"/>
    <property type="evidence" value="ECO:0007669"/>
    <property type="project" value="InterPro"/>
</dbReference>
<dbReference type="Proteomes" id="UP000269097">
    <property type="component" value="Chromosome"/>
</dbReference>
<keyword evidence="3" id="KW-0804">Transcription</keyword>
<dbReference type="PROSITE" id="PS50110">
    <property type="entry name" value="RESPONSE_REGULATORY"/>
    <property type="match status" value="1"/>
</dbReference>
<dbReference type="InterPro" id="IPR011006">
    <property type="entry name" value="CheY-like_superfamily"/>
</dbReference>
<dbReference type="InterPro" id="IPR018062">
    <property type="entry name" value="HTH_AraC-typ_CS"/>
</dbReference>
<dbReference type="CDD" id="cd17536">
    <property type="entry name" value="REC_YesN-like"/>
    <property type="match status" value="1"/>
</dbReference>
<feature type="modified residue" description="4-aspartylphosphate" evidence="4">
    <location>
        <position position="55"/>
    </location>
</feature>
<feature type="domain" description="HTH araC/xylS-type" evidence="6">
    <location>
        <begin position="436"/>
        <end position="534"/>
    </location>
</feature>
<evidence type="ECO:0000259" key="6">
    <source>
        <dbReference type="PROSITE" id="PS01124"/>
    </source>
</evidence>
<protein>
    <submittedName>
        <fullName evidence="8">Response regulator</fullName>
    </submittedName>
</protein>
<gene>
    <name evidence="8" type="ORF">EAV92_24225</name>
</gene>
<feature type="coiled-coil region" evidence="5">
    <location>
        <begin position="339"/>
        <end position="366"/>
    </location>
</feature>
<accession>A0A3G3K4D7</accession>
<dbReference type="PROSITE" id="PS01124">
    <property type="entry name" value="HTH_ARAC_FAMILY_2"/>
    <property type="match status" value="1"/>
</dbReference>
<proteinExistence type="predicted"/>
<dbReference type="GO" id="GO:0003700">
    <property type="term" value="F:DNA-binding transcription factor activity"/>
    <property type="evidence" value="ECO:0007669"/>
    <property type="project" value="InterPro"/>
</dbReference>
<name>A0A3G3K4D7_9BACL</name>
<evidence type="ECO:0000256" key="4">
    <source>
        <dbReference type="PROSITE-ProRule" id="PRU00169"/>
    </source>
</evidence>
<dbReference type="InterPro" id="IPR009057">
    <property type="entry name" value="Homeodomain-like_sf"/>
</dbReference>
<evidence type="ECO:0000256" key="2">
    <source>
        <dbReference type="ARBA" id="ARBA00023125"/>
    </source>
</evidence>
<evidence type="ECO:0000259" key="7">
    <source>
        <dbReference type="PROSITE" id="PS50110"/>
    </source>
</evidence>
<dbReference type="SMART" id="SM00448">
    <property type="entry name" value="REC"/>
    <property type="match status" value="1"/>
</dbReference>
<keyword evidence="5" id="KW-0175">Coiled coil</keyword>
<dbReference type="GO" id="GO:0043565">
    <property type="term" value="F:sequence-specific DNA binding"/>
    <property type="evidence" value="ECO:0007669"/>
    <property type="project" value="InterPro"/>
</dbReference>